<evidence type="ECO:0000256" key="8">
    <source>
        <dbReference type="ARBA" id="ARBA00022741"/>
    </source>
</evidence>
<evidence type="ECO:0000256" key="11">
    <source>
        <dbReference type="ARBA" id="ARBA00022989"/>
    </source>
</evidence>
<feature type="compositionally biased region" description="Basic residues" evidence="16">
    <location>
        <begin position="30"/>
        <end position="43"/>
    </location>
</feature>
<keyword evidence="8 15" id="KW-0547">Nucleotide-binding</keyword>
<evidence type="ECO:0000256" key="13">
    <source>
        <dbReference type="ARBA" id="ARBA00023170"/>
    </source>
</evidence>
<evidence type="ECO:0000256" key="14">
    <source>
        <dbReference type="ARBA" id="ARBA00023180"/>
    </source>
</evidence>
<evidence type="ECO:0000256" key="10">
    <source>
        <dbReference type="ARBA" id="ARBA00022840"/>
    </source>
</evidence>
<sequence>MGEKLRRPRRPPPPTSGFSVRCPLGPGMRQGKRRAPSGTRQRRPPHEHVAARRPLLLSMRRRGRKEARRASTGRAPQGHLRRARGELRKRAFEEHAEEASLAPGFSSSTIQTPWLNNQRGEAARLSGPLDALAGMSRLQQAWLHGNQFSGPIPVQVLHNATKNFVQVLRSATKNYAQDNVLGRGGFGVVYKGLLHDGTMIAVKRMESSVISNKALDEFQAEIAILTKVRHRNLVSILGYSIEGNERLLLE</sequence>
<evidence type="ECO:0000313" key="18">
    <source>
        <dbReference type="EMBL" id="KAK1653513.1"/>
    </source>
</evidence>
<dbReference type="Pfam" id="PF00069">
    <property type="entry name" value="Pkinase"/>
    <property type="match status" value="1"/>
</dbReference>
<dbReference type="GO" id="GO:0016020">
    <property type="term" value="C:membrane"/>
    <property type="evidence" value="ECO:0007669"/>
    <property type="project" value="UniProtKB-SubCell"/>
</dbReference>
<feature type="compositionally biased region" description="Basic residues" evidence="16">
    <location>
        <begin position="1"/>
        <end position="10"/>
    </location>
</feature>
<dbReference type="GO" id="GO:0005524">
    <property type="term" value="F:ATP binding"/>
    <property type="evidence" value="ECO:0007669"/>
    <property type="project" value="UniProtKB-UniRule"/>
</dbReference>
<evidence type="ECO:0000256" key="1">
    <source>
        <dbReference type="ARBA" id="ARBA00004167"/>
    </source>
</evidence>
<evidence type="ECO:0000256" key="16">
    <source>
        <dbReference type="SAM" id="MobiDB-lite"/>
    </source>
</evidence>
<name>A0AAD8SL49_LOLMU</name>
<accession>A0AAD8SL49</accession>
<evidence type="ECO:0000313" key="19">
    <source>
        <dbReference type="Proteomes" id="UP001231189"/>
    </source>
</evidence>
<evidence type="ECO:0000259" key="17">
    <source>
        <dbReference type="PROSITE" id="PS50011"/>
    </source>
</evidence>
<evidence type="ECO:0000256" key="12">
    <source>
        <dbReference type="ARBA" id="ARBA00023136"/>
    </source>
</evidence>
<dbReference type="Gene3D" id="3.30.200.20">
    <property type="entry name" value="Phosphorylase Kinase, domain 1"/>
    <property type="match status" value="1"/>
</dbReference>
<evidence type="ECO:0000256" key="15">
    <source>
        <dbReference type="PROSITE-ProRule" id="PRU10141"/>
    </source>
</evidence>
<proteinExistence type="predicted"/>
<keyword evidence="13" id="KW-0675">Receptor</keyword>
<evidence type="ECO:0000256" key="9">
    <source>
        <dbReference type="ARBA" id="ARBA00022777"/>
    </source>
</evidence>
<keyword evidence="11" id="KW-1133">Transmembrane helix</keyword>
<keyword evidence="19" id="KW-1185">Reference proteome</keyword>
<dbReference type="InterPro" id="IPR052422">
    <property type="entry name" value="Auxin_Ser/Thr_Kinase"/>
</dbReference>
<dbReference type="PROSITE" id="PS00107">
    <property type="entry name" value="PROTEIN_KINASE_ATP"/>
    <property type="match status" value="1"/>
</dbReference>
<comment type="caution">
    <text evidence="18">The sequence shown here is derived from an EMBL/GenBank/DDBJ whole genome shotgun (WGS) entry which is preliminary data.</text>
</comment>
<dbReference type="PANTHER" id="PTHR47986:SF1">
    <property type="entry name" value="OS04G0685900 PROTEIN"/>
    <property type="match status" value="1"/>
</dbReference>
<dbReference type="AlphaFoldDB" id="A0AAD8SL49"/>
<feature type="region of interest" description="Disordered" evidence="16">
    <location>
        <begin position="1"/>
        <end position="83"/>
    </location>
</feature>
<gene>
    <name evidence="18" type="ORF">QYE76_071318</name>
</gene>
<dbReference type="PANTHER" id="PTHR47986">
    <property type="entry name" value="OSJNBA0070M12.3 PROTEIN"/>
    <property type="match status" value="1"/>
</dbReference>
<evidence type="ECO:0000256" key="4">
    <source>
        <dbReference type="ARBA" id="ARBA00022679"/>
    </source>
</evidence>
<evidence type="ECO:0000256" key="6">
    <source>
        <dbReference type="ARBA" id="ARBA00022729"/>
    </source>
</evidence>
<dbReference type="PROSITE" id="PS50011">
    <property type="entry name" value="PROTEIN_KINASE_DOM"/>
    <property type="match status" value="1"/>
</dbReference>
<feature type="domain" description="Protein kinase" evidence="17">
    <location>
        <begin position="175"/>
        <end position="250"/>
    </location>
</feature>
<dbReference type="Proteomes" id="UP001231189">
    <property type="component" value="Unassembled WGS sequence"/>
</dbReference>
<comment type="subcellular location">
    <subcellularLocation>
        <location evidence="1">Membrane</location>
        <topology evidence="1">Single-pass membrane protein</topology>
    </subcellularLocation>
</comment>
<dbReference type="InterPro" id="IPR000719">
    <property type="entry name" value="Prot_kinase_dom"/>
</dbReference>
<keyword evidence="4" id="KW-0808">Transferase</keyword>
<keyword evidence="3" id="KW-0433">Leucine-rich repeat</keyword>
<evidence type="ECO:0000256" key="2">
    <source>
        <dbReference type="ARBA" id="ARBA00022527"/>
    </source>
</evidence>
<keyword evidence="12" id="KW-0472">Membrane</keyword>
<dbReference type="InterPro" id="IPR017441">
    <property type="entry name" value="Protein_kinase_ATP_BS"/>
</dbReference>
<keyword evidence="5" id="KW-0812">Transmembrane</keyword>
<feature type="binding site" evidence="15">
    <location>
        <position position="203"/>
    </location>
    <ligand>
        <name>ATP</name>
        <dbReference type="ChEBI" id="CHEBI:30616"/>
    </ligand>
</feature>
<organism evidence="18 19">
    <name type="scientific">Lolium multiflorum</name>
    <name type="common">Italian ryegrass</name>
    <name type="synonym">Lolium perenne subsp. multiflorum</name>
    <dbReference type="NCBI Taxonomy" id="4521"/>
    <lineage>
        <taxon>Eukaryota</taxon>
        <taxon>Viridiplantae</taxon>
        <taxon>Streptophyta</taxon>
        <taxon>Embryophyta</taxon>
        <taxon>Tracheophyta</taxon>
        <taxon>Spermatophyta</taxon>
        <taxon>Magnoliopsida</taxon>
        <taxon>Liliopsida</taxon>
        <taxon>Poales</taxon>
        <taxon>Poaceae</taxon>
        <taxon>BOP clade</taxon>
        <taxon>Pooideae</taxon>
        <taxon>Poodae</taxon>
        <taxon>Poeae</taxon>
        <taxon>Poeae Chloroplast Group 2 (Poeae type)</taxon>
        <taxon>Loliodinae</taxon>
        <taxon>Loliinae</taxon>
        <taxon>Lolium</taxon>
    </lineage>
</organism>
<evidence type="ECO:0000256" key="5">
    <source>
        <dbReference type="ARBA" id="ARBA00022692"/>
    </source>
</evidence>
<keyword evidence="14" id="KW-0325">Glycoprotein</keyword>
<keyword evidence="2" id="KW-0723">Serine/threonine-protein kinase</keyword>
<dbReference type="FunFam" id="3.30.200.20:FF:000039">
    <property type="entry name" value="receptor-like protein kinase FERONIA"/>
    <property type="match status" value="1"/>
</dbReference>
<dbReference type="InterPro" id="IPR011009">
    <property type="entry name" value="Kinase-like_dom_sf"/>
</dbReference>
<evidence type="ECO:0000256" key="7">
    <source>
        <dbReference type="ARBA" id="ARBA00022737"/>
    </source>
</evidence>
<protein>
    <recommendedName>
        <fullName evidence="17">Protein kinase domain-containing protein</fullName>
    </recommendedName>
</protein>
<keyword evidence="9" id="KW-0418">Kinase</keyword>
<reference evidence="18" key="1">
    <citation type="submission" date="2023-07" db="EMBL/GenBank/DDBJ databases">
        <title>A chromosome-level genome assembly of Lolium multiflorum.</title>
        <authorList>
            <person name="Chen Y."/>
            <person name="Copetti D."/>
            <person name="Kolliker R."/>
            <person name="Studer B."/>
        </authorList>
    </citation>
    <scope>NUCLEOTIDE SEQUENCE</scope>
    <source>
        <strain evidence="18">02402/16</strain>
        <tissue evidence="18">Leaf</tissue>
    </source>
</reference>
<dbReference type="GO" id="GO:0004674">
    <property type="term" value="F:protein serine/threonine kinase activity"/>
    <property type="evidence" value="ECO:0007669"/>
    <property type="project" value="UniProtKB-KW"/>
</dbReference>
<keyword evidence="6" id="KW-0732">Signal</keyword>
<keyword evidence="7" id="KW-0677">Repeat</keyword>
<dbReference type="SUPFAM" id="SSF56112">
    <property type="entry name" value="Protein kinase-like (PK-like)"/>
    <property type="match status" value="1"/>
</dbReference>
<keyword evidence="10 15" id="KW-0067">ATP-binding</keyword>
<evidence type="ECO:0000256" key="3">
    <source>
        <dbReference type="ARBA" id="ARBA00022614"/>
    </source>
</evidence>
<dbReference type="EMBL" id="JAUUTY010000004">
    <property type="protein sequence ID" value="KAK1653513.1"/>
    <property type="molecule type" value="Genomic_DNA"/>
</dbReference>